<feature type="compositionally biased region" description="Pro residues" evidence="2">
    <location>
        <begin position="522"/>
        <end position="540"/>
    </location>
</feature>
<evidence type="ECO:0000313" key="4">
    <source>
        <dbReference type="EMBL" id="CAH0730563.1"/>
    </source>
</evidence>
<feature type="region of interest" description="Disordered" evidence="2">
    <location>
        <begin position="516"/>
        <end position="540"/>
    </location>
</feature>
<dbReference type="EMBL" id="OV170228">
    <property type="protein sequence ID" value="CAH0730563.1"/>
    <property type="molecule type" value="Genomic_DNA"/>
</dbReference>
<accession>A0A8J9V2N7</accession>
<feature type="compositionally biased region" description="Pro residues" evidence="2">
    <location>
        <begin position="377"/>
        <end position="395"/>
    </location>
</feature>
<dbReference type="OrthoDB" id="8058166at2759"/>
<evidence type="ECO:0000259" key="3">
    <source>
        <dbReference type="PROSITE" id="PS51029"/>
    </source>
</evidence>
<organism evidence="4 5">
    <name type="scientific">Brenthis ino</name>
    <name type="common">lesser marbled fritillary</name>
    <dbReference type="NCBI Taxonomy" id="405034"/>
    <lineage>
        <taxon>Eukaryota</taxon>
        <taxon>Metazoa</taxon>
        <taxon>Ecdysozoa</taxon>
        <taxon>Arthropoda</taxon>
        <taxon>Hexapoda</taxon>
        <taxon>Insecta</taxon>
        <taxon>Pterygota</taxon>
        <taxon>Neoptera</taxon>
        <taxon>Endopterygota</taxon>
        <taxon>Lepidoptera</taxon>
        <taxon>Glossata</taxon>
        <taxon>Ditrysia</taxon>
        <taxon>Papilionoidea</taxon>
        <taxon>Nymphalidae</taxon>
        <taxon>Heliconiinae</taxon>
        <taxon>Argynnini</taxon>
        <taxon>Brenthis</taxon>
    </lineage>
</organism>
<dbReference type="Gene3D" id="1.10.10.60">
    <property type="entry name" value="Homeodomain-like"/>
    <property type="match status" value="1"/>
</dbReference>
<keyword evidence="5" id="KW-1185">Reference proteome</keyword>
<dbReference type="PANTHER" id="PTHR21505">
    <property type="entry name" value="MADF DOMAIN-CONTAINING PROTEIN-RELATED"/>
    <property type="match status" value="1"/>
</dbReference>
<evidence type="ECO:0000313" key="5">
    <source>
        <dbReference type="Proteomes" id="UP000838878"/>
    </source>
</evidence>
<dbReference type="Pfam" id="PF03184">
    <property type="entry name" value="DDE_1"/>
    <property type="match status" value="1"/>
</dbReference>
<dbReference type="GO" id="GO:0003677">
    <property type="term" value="F:DNA binding"/>
    <property type="evidence" value="ECO:0007669"/>
    <property type="project" value="InterPro"/>
</dbReference>
<evidence type="ECO:0000256" key="1">
    <source>
        <dbReference type="ARBA" id="ARBA00004123"/>
    </source>
</evidence>
<dbReference type="InterPro" id="IPR006578">
    <property type="entry name" value="MADF-dom"/>
</dbReference>
<feature type="region of interest" description="Disordered" evidence="2">
    <location>
        <begin position="371"/>
        <end position="396"/>
    </location>
</feature>
<dbReference type="Pfam" id="PF05225">
    <property type="entry name" value="HTH_psq"/>
    <property type="match status" value="1"/>
</dbReference>
<gene>
    <name evidence="4" type="ORF">BINO364_LOCUS15533</name>
</gene>
<dbReference type="PROSITE" id="PS51029">
    <property type="entry name" value="MADF"/>
    <property type="match status" value="1"/>
</dbReference>
<dbReference type="InterPro" id="IPR004875">
    <property type="entry name" value="DDE_SF_endonuclease_dom"/>
</dbReference>
<dbReference type="Gene3D" id="3.30.420.10">
    <property type="entry name" value="Ribonuclease H-like superfamily/Ribonuclease H"/>
    <property type="match status" value="1"/>
</dbReference>
<protein>
    <recommendedName>
        <fullName evidence="3">MADF domain-containing protein</fullName>
    </recommendedName>
</protein>
<dbReference type="SUPFAM" id="SSF46689">
    <property type="entry name" value="Homeodomain-like"/>
    <property type="match status" value="1"/>
</dbReference>
<reference evidence="4" key="1">
    <citation type="submission" date="2021-12" db="EMBL/GenBank/DDBJ databases">
        <authorList>
            <person name="Martin H S."/>
        </authorList>
    </citation>
    <scope>NUCLEOTIDE SEQUENCE</scope>
</reference>
<sequence>MVASGSPPAFTHQSSDRAHVCFEYFELFNMNENKEFWESFISIYKRHTCLWKVKSKEYMNSDLRNVAYSELIEKAKEIHDNVDLAFVKKKIESMRNCFRRELRKVKQSLKTGSSADSVYKPFLWYFDLLLFTSDQEEARHGTSSIASPLSTTEDSVDDTIVNSSHVDRVREEVAVGDGACVRGVDVVWVGHHSCLWWTRCLWWLAPQGYSHLQWLAPQGYSHLQSEARPSSVQLLAEFYSPAPPASPCVSVPSPSMFVEVLMDEELPQRALPPPRSRILTEAEILEFVNCETSRHVVDRVREEVAVGDGACVRGVDVWVGHHRCLWWTRCLWWLAPQGHSHLQWLAPQGYSHLRSDARPSSAQLLAEFYSPAASPTPSSPAPPSPAPSSPAPPASPCVSVPSPSMFVEVEALQSALPPPRSRILTEDEIAEFLDRETSRHVVDRVREEVAVGDGACVRGVDVWVGHHRCLWWTRCLWWLAPQGHSHLQWLAPQGYSHLRSDARPSSAQLLAEFYSPAASPTPSSPAPPSPAPSSPAPPASPCVSVPSPSILIPVSMSPRKRAKWSDESLRAAVNDVRSGRLSTYKASAQYGVPRKTIRNHLKSGLAGKGWLRLFLKRNPSLAKRKAQFLNPARAQKLNKVIVAHHFHEVRKLYDELDLHYHPEKIYNMDEKGCRLTLHHQQTVIAQKGAKKVHMLGSEHGENVTLVGCVNAIGNPIPPMILFKGKRKKPEYDDDLPVGSIVHMAPKGSMTKELFIVFIEHLAKYKTPGKCLLIFDGAKCHLDFRIAETAEKHDIVLYCLPSNTTHELQPLDKACYKLFESYWDQEVLQYMYQTQAQKITKTRFNAILSKIWAKSMTYDNITSGFKATGLYPLNVDAIPETAFAPSILTERRISKSNSNDCVVPSEVINTNVSPQVNLTGSDTNIETDTDSRQSSPILNLYLHKLIDAEKSLPLSPAAPDLRVL</sequence>
<proteinExistence type="predicted"/>
<dbReference type="InterPro" id="IPR036397">
    <property type="entry name" value="RNaseH_sf"/>
</dbReference>
<evidence type="ECO:0000256" key="2">
    <source>
        <dbReference type="SAM" id="MobiDB-lite"/>
    </source>
</evidence>
<dbReference type="InterPro" id="IPR007889">
    <property type="entry name" value="HTH_Psq"/>
</dbReference>
<dbReference type="Pfam" id="PF10545">
    <property type="entry name" value="MADF_DNA_bdg"/>
    <property type="match status" value="1"/>
</dbReference>
<dbReference type="InterPro" id="IPR009057">
    <property type="entry name" value="Homeodomain-like_sf"/>
</dbReference>
<feature type="domain" description="MADF" evidence="3">
    <location>
        <begin position="39"/>
        <end position="137"/>
    </location>
</feature>
<dbReference type="Proteomes" id="UP000838878">
    <property type="component" value="Chromosome 8"/>
</dbReference>
<name>A0A8J9V2N7_9NEOP</name>
<dbReference type="PANTHER" id="PTHR21505:SF8">
    <property type="entry name" value="DPT-YFP REPRESSOR BY OVEREXPRESSION, ISOFORM D-RELATED"/>
    <property type="match status" value="1"/>
</dbReference>
<comment type="subcellular location">
    <subcellularLocation>
        <location evidence="1">Nucleus</location>
    </subcellularLocation>
</comment>
<dbReference type="GO" id="GO:0005634">
    <property type="term" value="C:nucleus"/>
    <property type="evidence" value="ECO:0007669"/>
    <property type="project" value="UniProtKB-SubCell"/>
</dbReference>
<feature type="non-terminal residue" evidence="4">
    <location>
        <position position="963"/>
    </location>
</feature>
<dbReference type="SMART" id="SM00595">
    <property type="entry name" value="MADF"/>
    <property type="match status" value="1"/>
</dbReference>
<dbReference type="AlphaFoldDB" id="A0A8J9V2N7"/>